<dbReference type="InterPro" id="IPR016431">
    <property type="entry name" value="Pyrv-formate_lyase-activ_prd"/>
</dbReference>
<name>A0A0G0HN91_9BACT</name>
<dbReference type="InterPro" id="IPR013785">
    <property type="entry name" value="Aldolase_TIM"/>
</dbReference>
<proteinExistence type="predicted"/>
<evidence type="ECO:0000256" key="5">
    <source>
        <dbReference type="PIRSR" id="PIRSR004869-50"/>
    </source>
</evidence>
<dbReference type="GO" id="GO:0003824">
    <property type="term" value="F:catalytic activity"/>
    <property type="evidence" value="ECO:0007669"/>
    <property type="project" value="InterPro"/>
</dbReference>
<evidence type="ECO:0000256" key="4">
    <source>
        <dbReference type="ARBA" id="ARBA00023014"/>
    </source>
</evidence>
<dbReference type="PIRSF" id="PIRSF004869">
    <property type="entry name" value="PflX_prd"/>
    <property type="match status" value="1"/>
</dbReference>
<dbReference type="PATRIC" id="fig|1619036.3.peg.643"/>
<dbReference type="AlphaFoldDB" id="A0A0G0HN91"/>
<dbReference type="GO" id="GO:0051536">
    <property type="term" value="F:iron-sulfur cluster binding"/>
    <property type="evidence" value="ECO:0007669"/>
    <property type="project" value="UniProtKB-KW"/>
</dbReference>
<feature type="domain" description="Radical SAM core" evidence="6">
    <location>
        <begin position="27"/>
        <end position="149"/>
    </location>
</feature>
<evidence type="ECO:0000313" key="8">
    <source>
        <dbReference type="Proteomes" id="UP000034333"/>
    </source>
</evidence>
<dbReference type="Gene3D" id="3.20.20.70">
    <property type="entry name" value="Aldolase class I"/>
    <property type="match status" value="1"/>
</dbReference>
<dbReference type="Proteomes" id="UP000034333">
    <property type="component" value="Unassembled WGS sequence"/>
</dbReference>
<dbReference type="EMBL" id="LBTN01000024">
    <property type="protein sequence ID" value="KKQ40040.1"/>
    <property type="molecule type" value="Genomic_DNA"/>
</dbReference>
<keyword evidence="1 5" id="KW-0949">S-adenosyl-L-methionine</keyword>
<evidence type="ECO:0000256" key="3">
    <source>
        <dbReference type="ARBA" id="ARBA00023004"/>
    </source>
</evidence>
<dbReference type="STRING" id="1619036.US58_C0024G0011"/>
<feature type="binding site" evidence="5">
    <location>
        <position position="35"/>
    </location>
    <ligand>
        <name>[4Fe-4S] cluster</name>
        <dbReference type="ChEBI" id="CHEBI:49883"/>
        <note>4Fe-4S-S-AdoMet</note>
    </ligand>
</feature>
<sequence length="267" mass="30482">MLDTVRIAWWGMHNGEEPLLVPAGGIFFSGCHLHCVYCQNYQISQKNVGKDYGVKELVEIMLDLEKQGAVNIDLVTPTIWWKQIKEAIILAKQQGLKIPIVWNSNGYEAIEILKQMEGLVDIYLPDFKYSDDDLAEKYSGIKNYFAITKTAIVEMYRQVGLLKIKNNIATRGLIVRHLVLPSAIENSKKVLETIAKLDNNIHIALMNQYYPMYNAKNFSEINRPVSETEFNNVYDKLLDLGFTNGWVQGEKSQTNLIPDFTKSNPFS</sequence>
<organism evidence="7 8">
    <name type="scientific">Candidatus Magasanikbacteria bacterium GW2011_GWA2_37_8</name>
    <dbReference type="NCBI Taxonomy" id="1619036"/>
    <lineage>
        <taxon>Bacteria</taxon>
        <taxon>Candidatus Magasanikiibacteriota</taxon>
    </lineage>
</organism>
<comment type="cofactor">
    <cofactor evidence="5">
        <name>[4Fe-4S] cluster</name>
        <dbReference type="ChEBI" id="CHEBI:49883"/>
    </cofactor>
    <text evidence="5">Binds 1 [4Fe-4S] cluster. The cluster is coordinated with 3 cysteines and an exchangeable S-adenosyl-L-methionine.</text>
</comment>
<evidence type="ECO:0000313" key="7">
    <source>
        <dbReference type="EMBL" id="KKQ40040.1"/>
    </source>
</evidence>
<dbReference type="SUPFAM" id="SSF102114">
    <property type="entry name" value="Radical SAM enzymes"/>
    <property type="match status" value="1"/>
</dbReference>
<gene>
    <name evidence="7" type="ORF">US58_C0024G0011</name>
</gene>
<keyword evidence="3 5" id="KW-0408">Iron</keyword>
<feature type="binding site" evidence="5">
    <location>
        <position position="38"/>
    </location>
    <ligand>
        <name>[4Fe-4S] cluster</name>
        <dbReference type="ChEBI" id="CHEBI:49883"/>
        <note>4Fe-4S-S-AdoMet</note>
    </ligand>
</feature>
<dbReference type="SFLD" id="SFLDS00029">
    <property type="entry name" value="Radical_SAM"/>
    <property type="match status" value="1"/>
</dbReference>
<comment type="caution">
    <text evidence="7">The sequence shown here is derived from an EMBL/GenBank/DDBJ whole genome shotgun (WGS) entry which is preliminary data.</text>
</comment>
<accession>A0A0G0HN91</accession>
<keyword evidence="4 5" id="KW-0411">Iron-sulfur</keyword>
<dbReference type="InterPro" id="IPR058240">
    <property type="entry name" value="rSAM_sf"/>
</dbReference>
<dbReference type="GO" id="GO:0046872">
    <property type="term" value="F:metal ion binding"/>
    <property type="evidence" value="ECO:0007669"/>
    <property type="project" value="UniProtKB-KW"/>
</dbReference>
<feature type="binding site" evidence="5">
    <location>
        <position position="31"/>
    </location>
    <ligand>
        <name>[4Fe-4S] cluster</name>
        <dbReference type="ChEBI" id="CHEBI:49883"/>
        <note>4Fe-4S-S-AdoMet</note>
    </ligand>
</feature>
<reference evidence="7 8" key="1">
    <citation type="journal article" date="2015" name="Nature">
        <title>rRNA introns, odd ribosomes, and small enigmatic genomes across a large radiation of phyla.</title>
        <authorList>
            <person name="Brown C.T."/>
            <person name="Hug L.A."/>
            <person name="Thomas B.C."/>
            <person name="Sharon I."/>
            <person name="Castelle C.J."/>
            <person name="Singh A."/>
            <person name="Wilkins M.J."/>
            <person name="Williams K.H."/>
            <person name="Banfield J.F."/>
        </authorList>
    </citation>
    <scope>NUCLEOTIDE SEQUENCE [LARGE SCALE GENOMIC DNA]</scope>
</reference>
<dbReference type="PANTHER" id="PTHR43075">
    <property type="entry name" value="FORMATE LYASE ACTIVATING ENZYME, PUTATIVE (AFU_ORTHOLOGUE AFUA_2G15630)-RELATED"/>
    <property type="match status" value="1"/>
</dbReference>
<dbReference type="InterPro" id="IPR007197">
    <property type="entry name" value="rSAM"/>
</dbReference>
<evidence type="ECO:0000256" key="2">
    <source>
        <dbReference type="ARBA" id="ARBA00022723"/>
    </source>
</evidence>
<dbReference type="CDD" id="cd01335">
    <property type="entry name" value="Radical_SAM"/>
    <property type="match status" value="1"/>
</dbReference>
<evidence type="ECO:0000259" key="6">
    <source>
        <dbReference type="Pfam" id="PF04055"/>
    </source>
</evidence>
<evidence type="ECO:0000256" key="1">
    <source>
        <dbReference type="ARBA" id="ARBA00022691"/>
    </source>
</evidence>
<dbReference type="Pfam" id="PF04055">
    <property type="entry name" value="Radical_SAM"/>
    <property type="match status" value="1"/>
</dbReference>
<dbReference type="InterPro" id="IPR040085">
    <property type="entry name" value="MJ0674-like"/>
</dbReference>
<keyword evidence="2 5" id="KW-0479">Metal-binding</keyword>
<protein>
    <submittedName>
        <fullName evidence="7">Radical SAM domain protein</fullName>
    </submittedName>
</protein>
<dbReference type="PROSITE" id="PS51257">
    <property type="entry name" value="PROKAR_LIPOPROTEIN"/>
    <property type="match status" value="1"/>
</dbReference>
<dbReference type="PANTHER" id="PTHR43075:SF1">
    <property type="entry name" value="FORMATE LYASE ACTIVATING ENZYME, PUTATIVE (AFU_ORTHOLOGUE AFUA_2G15630)-RELATED"/>
    <property type="match status" value="1"/>
</dbReference>